<dbReference type="Proteomes" id="UP000006334">
    <property type="component" value="Unassembled WGS sequence"/>
</dbReference>
<dbReference type="eggNOG" id="COG3391">
    <property type="taxonomic scope" value="Bacteria"/>
</dbReference>
<accession>K6YES6</accession>
<feature type="compositionally biased region" description="Low complexity" evidence="1">
    <location>
        <begin position="41"/>
        <end position="51"/>
    </location>
</feature>
<dbReference type="InterPro" id="IPR052956">
    <property type="entry name" value="Mesenchyme-surface_protein"/>
</dbReference>
<feature type="domain" description="Choice-of-anchor I" evidence="2">
    <location>
        <begin position="127"/>
        <end position="557"/>
    </location>
</feature>
<dbReference type="NCBIfam" id="NF038117">
    <property type="entry name" value="choice_anch_I"/>
    <property type="match status" value="1"/>
</dbReference>
<dbReference type="OrthoDB" id="9803927at2"/>
<dbReference type="InterPro" id="IPR015943">
    <property type="entry name" value="WD40/YVTN_repeat-like_dom_sf"/>
</dbReference>
<dbReference type="RefSeq" id="WP_008844948.1">
    <property type="nucleotide sequence ID" value="NZ_BAEN01000049.1"/>
</dbReference>
<dbReference type="STRING" id="1127673.GLIP_2517"/>
<dbReference type="Gene3D" id="2.130.10.10">
    <property type="entry name" value="YVTN repeat-like/Quinoprotein amine dehydrogenase"/>
    <property type="match status" value="1"/>
</dbReference>
<evidence type="ECO:0000313" key="4">
    <source>
        <dbReference type="Proteomes" id="UP000006334"/>
    </source>
</evidence>
<name>K6YES6_9ALTE</name>
<evidence type="ECO:0000313" key="3">
    <source>
        <dbReference type="EMBL" id="GAC15143.1"/>
    </source>
</evidence>
<dbReference type="Pfam" id="PF22494">
    <property type="entry name" value="choice_anch_I"/>
    <property type="match status" value="1"/>
</dbReference>
<evidence type="ECO:0000256" key="1">
    <source>
        <dbReference type="SAM" id="MobiDB-lite"/>
    </source>
</evidence>
<dbReference type="AlphaFoldDB" id="K6YES6"/>
<organism evidence="3 4">
    <name type="scientific">Aliiglaciecola lipolytica E3</name>
    <dbReference type="NCBI Taxonomy" id="1127673"/>
    <lineage>
        <taxon>Bacteria</taxon>
        <taxon>Pseudomonadati</taxon>
        <taxon>Pseudomonadota</taxon>
        <taxon>Gammaproteobacteria</taxon>
        <taxon>Alteromonadales</taxon>
        <taxon>Alteromonadaceae</taxon>
        <taxon>Aliiglaciecola</taxon>
    </lineage>
</organism>
<dbReference type="EMBL" id="BAEN01000049">
    <property type="protein sequence ID" value="GAC15143.1"/>
    <property type="molecule type" value="Genomic_DNA"/>
</dbReference>
<reference evidence="3 4" key="1">
    <citation type="journal article" date="2017" name="Antonie Van Leeuwenhoek">
        <title>Rhizobium rhizosphaerae sp. nov., a novel species isolated from rice rhizosphere.</title>
        <authorList>
            <person name="Zhao J.J."/>
            <person name="Zhang J."/>
            <person name="Zhang R.J."/>
            <person name="Zhang C.W."/>
            <person name="Yin H.Q."/>
            <person name="Zhang X.X."/>
        </authorList>
    </citation>
    <scope>NUCLEOTIDE SEQUENCE [LARGE SCALE GENOMIC DNA]</scope>
    <source>
        <strain evidence="3 4">E3</strain>
    </source>
</reference>
<dbReference type="SUPFAM" id="SSF50969">
    <property type="entry name" value="YVTN repeat-like/Quinoprotein amine dehydrogenase"/>
    <property type="match status" value="1"/>
</dbReference>
<dbReference type="PANTHER" id="PTHR46928">
    <property type="entry name" value="MESENCHYME-SPECIFIC CELL SURFACE GLYCOPROTEIN"/>
    <property type="match status" value="1"/>
</dbReference>
<dbReference type="InterPro" id="IPR011044">
    <property type="entry name" value="Quino_amine_DH_bsu"/>
</dbReference>
<protein>
    <recommendedName>
        <fullName evidence="2">Choice-of-anchor I domain-containing protein</fullName>
    </recommendedName>
</protein>
<dbReference type="InterPro" id="IPR055188">
    <property type="entry name" value="Choice_anch_I"/>
</dbReference>
<comment type="caution">
    <text evidence="3">The sequence shown here is derived from an EMBL/GenBank/DDBJ whole genome shotgun (WGS) entry which is preliminary data.</text>
</comment>
<sequence>MKEQLKKLKVGLVTLAVVTALSGCTLDGDDGKDGATGPQGADGINGADGADGQSLPRELAIEVVGRFAAGGVEVYGKSAAEIVQFHETSQSAFAINAAMNQIEVISLVNLPTVAVGNPITDTSLTSTAFTFPSSVTVKDANDLDQTIALGAANSVAINADMLALAVEGESKTDEGAVLFYTLDAMGQGTFVKAVLVGALPDMVTFSEDGSLVLVANEGEPDTDYNVDPEGSISVIAVTDGVPADLAENINLSSDMVFSNDTLDEEDYDTDEERRALLEAMGVKFAGPDGTTVAQDLEPEYIAMSVDGKKAYVSLQEANAIGIIDLDDMSIEVKGLGFKDWGKFELDFSNEDEVPSFSSVAGLYGMYQPDTIATYQWNGATFILSANEGDSRDWDAFSEEVRVEDIVDPDELNMLLSDELQAAYDASGADDGLGRLKVTTELGDADEDGVYEALYAYGSRSFSIWDQSINQVFDSGDDFEKISSAILGNDFNSAHTENKGDNRSDDKGGEPEAIAVGEVNGRTYAFIGLERSGDLFTYDVTNPFNVAFVAHNNNRDFTTDFELDDDLDNPCDENEGMDCSEVADSGDLGPESIKFVPAEQSPNGNALLIIGNEVSGTVTIYQVTEIQ</sequence>
<gene>
    <name evidence="3" type="ORF">GLIP_2517</name>
</gene>
<dbReference type="PANTHER" id="PTHR46928:SF1">
    <property type="entry name" value="MESENCHYME-SPECIFIC CELL SURFACE GLYCOPROTEIN"/>
    <property type="match status" value="1"/>
</dbReference>
<feature type="region of interest" description="Disordered" evidence="1">
    <location>
        <begin position="28"/>
        <end position="51"/>
    </location>
</feature>
<evidence type="ECO:0000259" key="2">
    <source>
        <dbReference type="Pfam" id="PF22494"/>
    </source>
</evidence>
<keyword evidence="4" id="KW-1185">Reference proteome</keyword>
<proteinExistence type="predicted"/>
<dbReference type="PROSITE" id="PS51257">
    <property type="entry name" value="PROKAR_LIPOPROTEIN"/>
    <property type="match status" value="1"/>
</dbReference>